<organism evidence="4 5">
    <name type="scientific">Methylocystis echinoides</name>
    <dbReference type="NCBI Taxonomy" id="29468"/>
    <lineage>
        <taxon>Bacteria</taxon>
        <taxon>Pseudomonadati</taxon>
        <taxon>Pseudomonadota</taxon>
        <taxon>Alphaproteobacteria</taxon>
        <taxon>Hyphomicrobiales</taxon>
        <taxon>Methylocystaceae</taxon>
        <taxon>Methylocystis</taxon>
    </lineage>
</organism>
<proteinExistence type="predicted"/>
<dbReference type="PANTHER" id="PTHR44167:SF24">
    <property type="entry name" value="SERINE_THREONINE-PROTEIN KINASE CHK2"/>
    <property type="match status" value="1"/>
</dbReference>
<dbReference type="InterPro" id="IPR000719">
    <property type="entry name" value="Prot_kinase_dom"/>
</dbReference>
<dbReference type="InterPro" id="IPR017441">
    <property type="entry name" value="Protein_kinase_ATP_BS"/>
</dbReference>
<reference evidence="4" key="1">
    <citation type="journal article" date="2023" name="Int. J. Syst. Evol. Microbiol.">
        <title>Methylocystis iwaonis sp. nov., a type II methane-oxidizing bacterium from surface soil of a rice paddy field in Japan, and emended description of the genus Methylocystis (ex Whittenbury et al. 1970) Bowman et al. 1993.</title>
        <authorList>
            <person name="Kaise H."/>
            <person name="Sawadogo J.B."/>
            <person name="Alam M.S."/>
            <person name="Ueno C."/>
            <person name="Dianou D."/>
            <person name="Shinjo R."/>
            <person name="Asakawa S."/>
        </authorList>
    </citation>
    <scope>NUCLEOTIDE SEQUENCE</scope>
    <source>
        <strain evidence="4">LMG27198</strain>
    </source>
</reference>
<dbReference type="PANTHER" id="PTHR44167">
    <property type="entry name" value="OVARIAN-SPECIFIC SERINE/THREONINE-PROTEIN KINASE LOK-RELATED"/>
    <property type="match status" value="1"/>
</dbReference>
<dbReference type="GO" id="GO:0004674">
    <property type="term" value="F:protein serine/threonine kinase activity"/>
    <property type="evidence" value="ECO:0007669"/>
    <property type="project" value="TreeGrafter"/>
</dbReference>
<comment type="caution">
    <text evidence="4">The sequence shown here is derived from an EMBL/GenBank/DDBJ whole genome shotgun (WGS) entry which is preliminary data.</text>
</comment>
<evidence type="ECO:0000256" key="2">
    <source>
        <dbReference type="SAM" id="MobiDB-lite"/>
    </source>
</evidence>
<evidence type="ECO:0000313" key="4">
    <source>
        <dbReference type="EMBL" id="GLI93869.1"/>
    </source>
</evidence>
<accession>A0A9W6GVM7</accession>
<evidence type="ECO:0000256" key="1">
    <source>
        <dbReference type="PROSITE-ProRule" id="PRU10141"/>
    </source>
</evidence>
<name>A0A9W6GVM7_9HYPH</name>
<sequence length="664" mass="69753">MKGPTLSVGAQTGAAQIHEFLNGLNKDGKLRAKQDSQGNTILYASTKRSNLLSRMTGRAAEKRNAARELINNALAGVESGAHTGAVHEGMRAPTSSAFRDIRNFLRNSSKSALRVKAAAFGLETGKAVAETARSRNQDKTGIPLGKLGDLQADYALAAGHLLNGDDDAAMETLGDAIGRAASGRFTAAEKDALAFSAGVGLRQKISAGLEQALGDAFDKRLPPGPERDSFLRKTAFQATSHVLTDRQIDPNTIRLGGNTFTKVTSEKHPDGKIGTGGYADVYLYQRRKDDGSVEKVAVKFPHHAPDAGEIDRQLDEFGHELLVHKAALSGGSENIVGVKGALRTTDGGIAIALEYAPNGDLAKAIEKLANAVKDNRISPQAAAAVRLTLLQDMAKGVAAMEKQGIINGDAKPPNVLIGEGGVAKIADLGTAQIAESYRPANSAPIDNPQWLAPEVLAAQRNIREIDNFKTPKLAKLKEAASAKILDAVGLAATELLSRPQKKMIDHLLGASLESGKQAVTAGAKGDAWALGVTGLNLLYGRLSPVDKNFNSDIEEEVVTFAGNAANRAISAKGGFATASGFVAEDDLINKLMHPDPNQRWTAQQALDHRAFKAPGVGSQQGRDLIVALMRDDADGMAAAAAHFGPPAKSPNQDRPLPPTPGAVG</sequence>
<dbReference type="PROSITE" id="PS00107">
    <property type="entry name" value="PROTEIN_KINASE_ATP"/>
    <property type="match status" value="1"/>
</dbReference>
<gene>
    <name evidence="4" type="ORF">LMG27198_28610</name>
</gene>
<dbReference type="EMBL" id="BSEC01000001">
    <property type="protein sequence ID" value="GLI93869.1"/>
    <property type="molecule type" value="Genomic_DNA"/>
</dbReference>
<dbReference type="PROSITE" id="PS50011">
    <property type="entry name" value="PROTEIN_KINASE_DOM"/>
    <property type="match status" value="1"/>
</dbReference>
<keyword evidence="5" id="KW-1185">Reference proteome</keyword>
<feature type="compositionally biased region" description="Pro residues" evidence="2">
    <location>
        <begin position="655"/>
        <end position="664"/>
    </location>
</feature>
<evidence type="ECO:0000313" key="5">
    <source>
        <dbReference type="Proteomes" id="UP001144323"/>
    </source>
</evidence>
<feature type="region of interest" description="Disordered" evidence="2">
    <location>
        <begin position="641"/>
        <end position="664"/>
    </location>
</feature>
<dbReference type="RefSeq" id="WP_281803903.1">
    <property type="nucleotide sequence ID" value="NZ_BSEC01000001.1"/>
</dbReference>
<evidence type="ECO:0000259" key="3">
    <source>
        <dbReference type="PROSITE" id="PS50011"/>
    </source>
</evidence>
<keyword evidence="1" id="KW-0547">Nucleotide-binding</keyword>
<feature type="domain" description="Protein kinase" evidence="3">
    <location>
        <begin position="267"/>
        <end position="611"/>
    </location>
</feature>
<feature type="binding site" evidence="1">
    <location>
        <position position="299"/>
    </location>
    <ligand>
        <name>ATP</name>
        <dbReference type="ChEBI" id="CHEBI:30616"/>
    </ligand>
</feature>
<dbReference type="SUPFAM" id="SSF56112">
    <property type="entry name" value="Protein kinase-like (PK-like)"/>
    <property type="match status" value="1"/>
</dbReference>
<dbReference type="GO" id="GO:0005737">
    <property type="term" value="C:cytoplasm"/>
    <property type="evidence" value="ECO:0007669"/>
    <property type="project" value="TreeGrafter"/>
</dbReference>
<dbReference type="GO" id="GO:0005524">
    <property type="term" value="F:ATP binding"/>
    <property type="evidence" value="ECO:0007669"/>
    <property type="project" value="UniProtKB-UniRule"/>
</dbReference>
<keyword evidence="1" id="KW-0067">ATP-binding</keyword>
<dbReference type="InterPro" id="IPR011009">
    <property type="entry name" value="Kinase-like_dom_sf"/>
</dbReference>
<dbReference type="AlphaFoldDB" id="A0A9W6GVM7"/>
<dbReference type="Proteomes" id="UP001144323">
    <property type="component" value="Unassembled WGS sequence"/>
</dbReference>
<protein>
    <recommendedName>
        <fullName evidence="3">Protein kinase domain-containing protein</fullName>
    </recommendedName>
</protein>
<dbReference type="Gene3D" id="1.10.510.10">
    <property type="entry name" value="Transferase(Phosphotransferase) domain 1"/>
    <property type="match status" value="2"/>
</dbReference>
<dbReference type="Pfam" id="PF00069">
    <property type="entry name" value="Pkinase"/>
    <property type="match status" value="1"/>
</dbReference>